<evidence type="ECO:0000313" key="8">
    <source>
        <dbReference type="Proteomes" id="UP000070412"/>
    </source>
</evidence>
<dbReference type="PANTHER" id="PTHR23405">
    <property type="entry name" value="MAINTENANCE OF KILLER 16 MAK16 PROTEIN-RELATED"/>
    <property type="match status" value="1"/>
</dbReference>
<evidence type="ECO:0000256" key="1">
    <source>
        <dbReference type="ARBA" id="ARBA00004123"/>
    </source>
</evidence>
<evidence type="ECO:0000256" key="4">
    <source>
        <dbReference type="ARBA" id="ARBA00023242"/>
    </source>
</evidence>
<organism evidence="6">
    <name type="scientific">Sarcoptes scabiei</name>
    <name type="common">Itch mite</name>
    <name type="synonym">Acarus scabiei</name>
    <dbReference type="NCBI Taxonomy" id="52283"/>
    <lineage>
        <taxon>Eukaryota</taxon>
        <taxon>Metazoa</taxon>
        <taxon>Ecdysozoa</taxon>
        <taxon>Arthropoda</taxon>
        <taxon>Chelicerata</taxon>
        <taxon>Arachnida</taxon>
        <taxon>Acari</taxon>
        <taxon>Acariformes</taxon>
        <taxon>Sarcoptiformes</taxon>
        <taxon>Astigmata</taxon>
        <taxon>Psoroptidia</taxon>
        <taxon>Sarcoptoidea</taxon>
        <taxon>Sarcoptidae</taxon>
        <taxon>Sarcoptinae</taxon>
        <taxon>Sarcoptes</taxon>
    </lineage>
</organism>
<feature type="coiled-coil region" evidence="5">
    <location>
        <begin position="149"/>
        <end position="183"/>
    </location>
</feature>
<dbReference type="InterPro" id="IPR008501">
    <property type="entry name" value="THOC7/Mft1"/>
</dbReference>
<reference evidence="7" key="3">
    <citation type="submission" date="2022-06" db="UniProtKB">
        <authorList>
            <consortium name="EnsemblMetazoa"/>
        </authorList>
    </citation>
    <scope>IDENTIFICATION</scope>
</reference>
<dbReference type="Pfam" id="PF05615">
    <property type="entry name" value="THOC7"/>
    <property type="match status" value="1"/>
</dbReference>
<dbReference type="GO" id="GO:0000445">
    <property type="term" value="C:THO complex part of transcription export complex"/>
    <property type="evidence" value="ECO:0007669"/>
    <property type="project" value="InterPro"/>
</dbReference>
<keyword evidence="3 5" id="KW-0175">Coiled coil</keyword>
<dbReference type="EMBL" id="WVUK01000056">
    <property type="protein sequence ID" value="KAF7493246.1"/>
    <property type="molecule type" value="Genomic_DNA"/>
</dbReference>
<dbReference type="GO" id="GO:0006397">
    <property type="term" value="P:mRNA processing"/>
    <property type="evidence" value="ECO:0007669"/>
    <property type="project" value="InterPro"/>
</dbReference>
<proteinExistence type="inferred from homology"/>
<name>A0A834VDW1_SARSC</name>
<dbReference type="OrthoDB" id="205166at2759"/>
<keyword evidence="4" id="KW-0539">Nucleus</keyword>
<protein>
    <submittedName>
        <fullName evidence="6">THO complex subunit 7 -like protein</fullName>
    </submittedName>
</protein>
<evidence type="ECO:0000313" key="6">
    <source>
        <dbReference type="EMBL" id="KAF7493246.1"/>
    </source>
</evidence>
<evidence type="ECO:0000256" key="3">
    <source>
        <dbReference type="ARBA" id="ARBA00023054"/>
    </source>
</evidence>
<comment type="subcellular location">
    <subcellularLocation>
        <location evidence="1">Nucleus</location>
    </subcellularLocation>
</comment>
<reference evidence="8" key="1">
    <citation type="journal article" date="2020" name="PLoS Negl. Trop. Dis.">
        <title>High-quality nuclear genome for Sarcoptes scabiei-A critical resource for a neglected parasite.</title>
        <authorList>
            <person name="Korhonen P.K."/>
            <person name="Gasser R.B."/>
            <person name="Ma G."/>
            <person name="Wang T."/>
            <person name="Stroehlein A.J."/>
            <person name="Young N.D."/>
            <person name="Ang C.S."/>
            <person name="Fernando D.D."/>
            <person name="Lu H.C."/>
            <person name="Taylor S."/>
            <person name="Reynolds S.L."/>
            <person name="Mofiz E."/>
            <person name="Najaraj S.H."/>
            <person name="Gowda H."/>
            <person name="Madugundu A."/>
            <person name="Renuse S."/>
            <person name="Holt D."/>
            <person name="Pandey A."/>
            <person name="Papenfuss A.T."/>
            <person name="Fischer K."/>
        </authorList>
    </citation>
    <scope>NUCLEOTIDE SEQUENCE [LARGE SCALE GENOMIC DNA]</scope>
</reference>
<dbReference type="PANTHER" id="PTHR23405:SF5">
    <property type="entry name" value="THO COMPLEX SUBUNIT 7 HOMOLOG"/>
    <property type="match status" value="1"/>
</dbReference>
<feature type="coiled-coil region" evidence="5">
    <location>
        <begin position="88"/>
        <end position="122"/>
    </location>
</feature>
<keyword evidence="8" id="KW-1185">Reference proteome</keyword>
<reference evidence="6" key="2">
    <citation type="submission" date="2020-01" db="EMBL/GenBank/DDBJ databases">
        <authorList>
            <person name="Korhonen P.K.K."/>
            <person name="Guangxu M.G."/>
            <person name="Wang T.W."/>
            <person name="Stroehlein A.J.S."/>
            <person name="Young N.D."/>
            <person name="Ang C.-S.A."/>
            <person name="Fernando D.W.F."/>
            <person name="Lu H.L."/>
            <person name="Taylor S.T."/>
            <person name="Ehtesham M.E.M."/>
            <person name="Najaraj S.H.N."/>
            <person name="Harsha G.H.G."/>
            <person name="Madugundu A.M."/>
            <person name="Renuse S.R."/>
            <person name="Holt D.H."/>
            <person name="Pandey A.P."/>
            <person name="Papenfuss A.P."/>
            <person name="Gasser R.B.G."/>
            <person name="Fischer K.F."/>
        </authorList>
    </citation>
    <scope>NUCLEOTIDE SEQUENCE</scope>
    <source>
        <strain evidence="6">SSS_KF_BRIS2020</strain>
    </source>
</reference>
<sequence length="263" mass="30066">MNSSTKTVSTLSNKLIQMMNDDEIMKRKLMIDGDGCGDDRKISNLIKQFLLWCYNDNETELECQLSAERLLNAIDQSELAMAKSVETIKMITNELDNYENIYKNIEKSINDAKSKLQSCKAELAYAKQIRRYKLEYDSISNIIEKHPSTQETQIKLNALDEQIQNLQKINNQIESKLEKRRRQFQLLLSTSHQLQSVLDDENESNDLLNTNTIAIDQQREPQSLIESLETSSKTSSSTTTTLEALADDNGQHHQDAAVPMETN</sequence>
<dbReference type="EnsemblMetazoa" id="SSS_90s_mrna">
    <property type="protein sequence ID" value="KAF7493246.1"/>
    <property type="gene ID" value="SSS_90"/>
</dbReference>
<gene>
    <name evidence="6" type="primary">SSS_90g</name>
    <name evidence="6" type="ORF">SSS_90</name>
</gene>
<dbReference type="Proteomes" id="UP000070412">
    <property type="component" value="Unassembled WGS sequence"/>
</dbReference>
<comment type="similarity">
    <text evidence="2">Belongs to the THOC7 family.</text>
</comment>
<evidence type="ECO:0000313" key="7">
    <source>
        <dbReference type="EnsemblMetazoa" id="KAF7493246.1"/>
    </source>
</evidence>
<evidence type="ECO:0000256" key="2">
    <source>
        <dbReference type="ARBA" id="ARBA00006482"/>
    </source>
</evidence>
<accession>A0A834VDW1</accession>
<dbReference type="AlphaFoldDB" id="A0A834VDW1"/>
<dbReference type="GO" id="GO:0006406">
    <property type="term" value="P:mRNA export from nucleus"/>
    <property type="evidence" value="ECO:0007669"/>
    <property type="project" value="TreeGrafter"/>
</dbReference>
<evidence type="ECO:0000256" key="5">
    <source>
        <dbReference type="SAM" id="Coils"/>
    </source>
</evidence>